<sequence>MFKKYLLVFVCGYCLPVAAADKYLIDSEHTFSNFEYKHWGLSLQRGRFDKNSGSIELDMDNKTGSLQIAIEADSINTGSDTFNNILRSENFFNAAKYPKISFLSNRLIFNEDKLVQVEGDLTIKDVTRKVTVDITHFECRFMILYLKRACGANGNTKILRSDYGVGRYVPFVSDEVTLSFSVEAIKD</sequence>
<dbReference type="InterPro" id="IPR007372">
    <property type="entry name" value="Lipid/polyisoprenoid-bd_YceI"/>
</dbReference>
<dbReference type="Pfam" id="PF04264">
    <property type="entry name" value="YceI"/>
    <property type="match status" value="1"/>
</dbReference>
<dbReference type="PANTHER" id="PTHR34406:SF2">
    <property type="entry name" value="PERIPLASMIC PROTEIN"/>
    <property type="match status" value="1"/>
</dbReference>
<dbReference type="Gene3D" id="2.40.128.110">
    <property type="entry name" value="Lipid/polyisoprenoid-binding, YceI-like"/>
    <property type="match status" value="1"/>
</dbReference>
<dbReference type="RefSeq" id="WP_186955013.1">
    <property type="nucleotide sequence ID" value="NZ_JACOFX010000010.1"/>
</dbReference>
<dbReference type="PANTHER" id="PTHR34406">
    <property type="entry name" value="PROTEIN YCEI"/>
    <property type="match status" value="1"/>
</dbReference>
<accession>A0ABR6ZCJ8</accession>
<dbReference type="EMBL" id="JACOFX010000010">
    <property type="protein sequence ID" value="MBC3909487.1"/>
    <property type="molecule type" value="Genomic_DNA"/>
</dbReference>
<gene>
    <name evidence="3" type="ORF">H8L47_18150</name>
</gene>
<feature type="signal peptide" evidence="1">
    <location>
        <begin position="1"/>
        <end position="19"/>
    </location>
</feature>
<dbReference type="Proteomes" id="UP000646911">
    <property type="component" value="Unassembled WGS sequence"/>
</dbReference>
<protein>
    <submittedName>
        <fullName evidence="3">Polyisoprenoid-binding protein</fullName>
    </submittedName>
</protein>
<evidence type="ECO:0000259" key="2">
    <source>
        <dbReference type="SMART" id="SM00867"/>
    </source>
</evidence>
<evidence type="ECO:0000313" key="3">
    <source>
        <dbReference type="EMBL" id="MBC3909487.1"/>
    </source>
</evidence>
<proteinExistence type="predicted"/>
<reference evidence="3 4" key="1">
    <citation type="submission" date="2020-08" db="EMBL/GenBank/DDBJ databases">
        <title>Novel species isolated from subtropical streams in China.</title>
        <authorList>
            <person name="Lu H."/>
        </authorList>
    </citation>
    <scope>NUCLEOTIDE SEQUENCE [LARGE SCALE GENOMIC DNA]</scope>
    <source>
        <strain evidence="3 4">NL8W</strain>
    </source>
</reference>
<keyword evidence="1" id="KW-0732">Signal</keyword>
<organism evidence="3 4">
    <name type="scientific">Undibacterium umbellatum</name>
    <dbReference type="NCBI Taxonomy" id="2762300"/>
    <lineage>
        <taxon>Bacteria</taxon>
        <taxon>Pseudomonadati</taxon>
        <taxon>Pseudomonadota</taxon>
        <taxon>Betaproteobacteria</taxon>
        <taxon>Burkholderiales</taxon>
        <taxon>Oxalobacteraceae</taxon>
        <taxon>Undibacterium</taxon>
    </lineage>
</organism>
<feature type="chain" id="PRO_5046068477" evidence="1">
    <location>
        <begin position="20"/>
        <end position="187"/>
    </location>
</feature>
<dbReference type="InterPro" id="IPR036761">
    <property type="entry name" value="TTHA0802/YceI-like_sf"/>
</dbReference>
<comment type="caution">
    <text evidence="3">The sequence shown here is derived from an EMBL/GenBank/DDBJ whole genome shotgun (WGS) entry which is preliminary data.</text>
</comment>
<evidence type="ECO:0000313" key="4">
    <source>
        <dbReference type="Proteomes" id="UP000646911"/>
    </source>
</evidence>
<name>A0ABR6ZCJ8_9BURK</name>
<dbReference type="SMART" id="SM00867">
    <property type="entry name" value="YceI"/>
    <property type="match status" value="1"/>
</dbReference>
<dbReference type="SUPFAM" id="SSF101874">
    <property type="entry name" value="YceI-like"/>
    <property type="match status" value="1"/>
</dbReference>
<feature type="domain" description="Lipid/polyisoprenoid-binding YceI-like" evidence="2">
    <location>
        <begin position="22"/>
        <end position="185"/>
    </location>
</feature>
<keyword evidence="4" id="KW-1185">Reference proteome</keyword>
<evidence type="ECO:0000256" key="1">
    <source>
        <dbReference type="SAM" id="SignalP"/>
    </source>
</evidence>